<keyword evidence="2" id="KW-0808">Transferase</keyword>
<dbReference type="PANTHER" id="PTHR43685:SF2">
    <property type="entry name" value="GLYCOSYLTRANSFERASE 2-LIKE DOMAIN-CONTAINING PROTEIN"/>
    <property type="match status" value="1"/>
</dbReference>
<dbReference type="PANTHER" id="PTHR43685">
    <property type="entry name" value="GLYCOSYLTRANSFERASE"/>
    <property type="match status" value="1"/>
</dbReference>
<dbReference type="Gene3D" id="3.90.550.10">
    <property type="entry name" value="Spore Coat Polysaccharide Biosynthesis Protein SpsA, Chain A"/>
    <property type="match status" value="2"/>
</dbReference>
<dbReference type="Pfam" id="PF00535">
    <property type="entry name" value="Glycos_transf_2"/>
    <property type="match status" value="1"/>
</dbReference>
<evidence type="ECO:0000259" key="1">
    <source>
        <dbReference type="Pfam" id="PF00535"/>
    </source>
</evidence>
<dbReference type="RefSeq" id="WP_118448590.1">
    <property type="nucleotide sequence ID" value="NZ_CABJDM010000002.1"/>
</dbReference>
<comment type="caution">
    <text evidence="2">The sequence shown here is derived from an EMBL/GenBank/DDBJ whole genome shotgun (WGS) entry which is preliminary data.</text>
</comment>
<dbReference type="InterPro" id="IPR050834">
    <property type="entry name" value="Glycosyltransf_2"/>
</dbReference>
<evidence type="ECO:0000313" key="3">
    <source>
        <dbReference type="Proteomes" id="UP000286038"/>
    </source>
</evidence>
<dbReference type="SUPFAM" id="SSF53448">
    <property type="entry name" value="Nucleotide-diphospho-sugar transferases"/>
    <property type="match status" value="2"/>
</dbReference>
<name>A0A415QQD0_9BACT</name>
<dbReference type="InterPro" id="IPR029044">
    <property type="entry name" value="Nucleotide-diphossugar_trans"/>
</dbReference>
<accession>A0A415QQD0</accession>
<evidence type="ECO:0000313" key="2">
    <source>
        <dbReference type="EMBL" id="RHM46871.1"/>
    </source>
</evidence>
<dbReference type="CDD" id="cd00761">
    <property type="entry name" value="Glyco_tranf_GTA_type"/>
    <property type="match status" value="1"/>
</dbReference>
<gene>
    <name evidence="2" type="ORF">DWZ68_02585</name>
</gene>
<dbReference type="InterPro" id="IPR001173">
    <property type="entry name" value="Glyco_trans_2-like"/>
</dbReference>
<organism evidence="2 3">
    <name type="scientific">Butyricimonas virosa</name>
    <dbReference type="NCBI Taxonomy" id="544645"/>
    <lineage>
        <taxon>Bacteria</taxon>
        <taxon>Pseudomonadati</taxon>
        <taxon>Bacteroidota</taxon>
        <taxon>Bacteroidia</taxon>
        <taxon>Bacteroidales</taxon>
        <taxon>Odoribacteraceae</taxon>
        <taxon>Butyricimonas</taxon>
    </lineage>
</organism>
<sequence length="472" mass="55023">MSIISCIISRLKRDEQTDTYVHFEQTATLREIVTTIDSPYVFFYTKYPTPRLGEHAQKRFLQVAQATGAVMLYSDYYTEQNGSQTAHPTIDYQLGSVRDDFDFGSILLFRTDVLKKVISEMDTEYNFAALYDLRLRLSREGLIFRIPEFLYSEKEHDSRRSGEKQFDYVNPRNREVQIEMEQAFTAHLKAIGAYLPPVFKTIPFQDEYFETEVSVIIPVRNREKTIAEAIRSVFSQQTNFKYNILVIDNHSTDDTTAIVKKMAQKHSQIIHIIPPRTDLGIGGCWTHAIMSEHCGRFAIQLDSDDLYINRHVLQRIVDTFHKHQCAMIIGSYKMVNFKLEEIPPGIIDHKEWTPDNGRNNALRINGLGAPRAFYTPLLRQIRIPNVSYGEDYATALAISREYQIERIYEPLYLCRRWEGNSDADLNIQRVNANNYYKDKIRMIEILARQWEIENGELKIENEEKSKILNLKS</sequence>
<feature type="domain" description="Glycosyltransferase 2-like" evidence="1">
    <location>
        <begin position="214"/>
        <end position="348"/>
    </location>
</feature>
<dbReference type="AlphaFoldDB" id="A0A415QQD0"/>
<protein>
    <submittedName>
        <fullName evidence="2">Glycosyltransferase family 2 protein</fullName>
    </submittedName>
</protein>
<dbReference type="Proteomes" id="UP000286038">
    <property type="component" value="Unassembled WGS sequence"/>
</dbReference>
<proteinExistence type="predicted"/>
<dbReference type="GO" id="GO:0016740">
    <property type="term" value="F:transferase activity"/>
    <property type="evidence" value="ECO:0007669"/>
    <property type="project" value="UniProtKB-KW"/>
</dbReference>
<dbReference type="EMBL" id="QRPV01000002">
    <property type="protein sequence ID" value="RHM46871.1"/>
    <property type="molecule type" value="Genomic_DNA"/>
</dbReference>
<reference evidence="2 3" key="1">
    <citation type="submission" date="2018-08" db="EMBL/GenBank/DDBJ databases">
        <title>A genome reference for cultivated species of the human gut microbiota.</title>
        <authorList>
            <person name="Zou Y."/>
            <person name="Xue W."/>
            <person name="Luo G."/>
        </authorList>
    </citation>
    <scope>NUCLEOTIDE SEQUENCE [LARGE SCALE GENOMIC DNA]</scope>
    <source>
        <strain evidence="2 3">AF34-33</strain>
    </source>
</reference>